<dbReference type="Proteomes" id="UP000005010">
    <property type="component" value="Chromosome"/>
</dbReference>
<keyword evidence="4" id="KW-0131">Cell cycle</keyword>
<feature type="domain" description="Septum formation inhibitor MinC C-terminal" evidence="6">
    <location>
        <begin position="96"/>
        <end position="186"/>
    </location>
</feature>
<keyword evidence="2" id="KW-0132">Cell division</keyword>
<dbReference type="GO" id="GO:1901891">
    <property type="term" value="P:regulation of cell septum assembly"/>
    <property type="evidence" value="ECO:0007669"/>
    <property type="project" value="InterPro"/>
</dbReference>
<dbReference type="EMBL" id="CP003479">
    <property type="protein sequence ID" value="AFI03976.1"/>
    <property type="molecule type" value="Genomic_DNA"/>
</dbReference>
<gene>
    <name evidence="7" type="primary">minC</name>
    <name evidence="7" type="ordered locus">HCW_03485</name>
</gene>
<dbReference type="Gene3D" id="2.160.20.70">
    <property type="match status" value="1"/>
</dbReference>
<dbReference type="HOGENOM" id="CLU_114483_0_0_7"/>
<dbReference type="eggNOG" id="COG0850">
    <property type="taxonomic scope" value="Bacteria"/>
</dbReference>
<dbReference type="SUPFAM" id="SSF63848">
    <property type="entry name" value="Cell-division inhibitor MinC, C-terminal domain"/>
    <property type="match status" value="1"/>
</dbReference>
<dbReference type="PANTHER" id="PTHR34108:SF1">
    <property type="entry name" value="SEPTUM SITE-DETERMINING PROTEIN MINC"/>
    <property type="match status" value="1"/>
</dbReference>
<keyword evidence="3" id="KW-0717">Septation</keyword>
<evidence type="ECO:0000313" key="7">
    <source>
        <dbReference type="EMBL" id="AFI03976.1"/>
    </source>
</evidence>
<evidence type="ECO:0000256" key="4">
    <source>
        <dbReference type="ARBA" id="ARBA00023306"/>
    </source>
</evidence>
<comment type="function">
    <text evidence="5">Cell division inhibitor that blocks the formation of polar Z ring septums. Rapidly oscillates between the poles of the cell to destabilize FtsZ filaments that have formed before they mature into polar Z rings. Prevents FtsZ polymerization.</text>
</comment>
<organism evidence="7 8">
    <name type="scientific">Helicobacter cetorum (strain ATCC BAA-429 / MIT 00-7128)</name>
    <dbReference type="NCBI Taxonomy" id="182217"/>
    <lineage>
        <taxon>Bacteria</taxon>
        <taxon>Pseudomonadati</taxon>
        <taxon>Campylobacterota</taxon>
        <taxon>Epsilonproteobacteria</taxon>
        <taxon>Campylobacterales</taxon>
        <taxon>Helicobacteraceae</taxon>
        <taxon>Helicobacter</taxon>
    </lineage>
</organism>
<sequence length="195" mass="22166">MLKINQKNVHVFEIESQSSQKIIEFLEKNQELLHSFLIIFKQEIEPLVKAKLKEYDLLFLETTRSLRGRNVLSQKTEQNCIENKNSLSQSSHKTIVYKRNIRSGEEINSAENLVFLGNVNNGAKIISEGCISIYGTCEGAIICFGECLVLREVHTSQIVFQGAILLEKDIERLQGSKKLKVITKNGDLLDIKELT</sequence>
<evidence type="ECO:0000256" key="1">
    <source>
        <dbReference type="ARBA" id="ARBA00006291"/>
    </source>
</evidence>
<evidence type="ECO:0000259" key="6">
    <source>
        <dbReference type="Pfam" id="PF03775"/>
    </source>
</evidence>
<evidence type="ECO:0000256" key="5">
    <source>
        <dbReference type="ARBA" id="ARBA00025606"/>
    </source>
</evidence>
<keyword evidence="8" id="KW-1185">Reference proteome</keyword>
<reference evidence="8" key="1">
    <citation type="submission" date="2012-04" db="EMBL/GenBank/DDBJ databases">
        <title>Complete genome sequence of Helicobacter cetorum strain MIT 00-7128.</title>
        <authorList>
            <person name="Kersulyte D."/>
            <person name="Berg D.E."/>
        </authorList>
    </citation>
    <scope>NUCLEOTIDE SEQUENCE [LARGE SCALE GENOMIC DNA]</scope>
    <source>
        <strain evidence="8">MIT 00-7128</strain>
    </source>
</reference>
<name>I0EM07_HELC0</name>
<dbReference type="InterPro" id="IPR005526">
    <property type="entry name" value="Septum_form_inhib_MinC_C"/>
</dbReference>
<evidence type="ECO:0000256" key="3">
    <source>
        <dbReference type="ARBA" id="ARBA00023210"/>
    </source>
</evidence>
<dbReference type="Pfam" id="PF03775">
    <property type="entry name" value="MinC_C"/>
    <property type="match status" value="1"/>
</dbReference>
<dbReference type="InterPro" id="IPR013033">
    <property type="entry name" value="MinC"/>
</dbReference>
<evidence type="ECO:0000313" key="8">
    <source>
        <dbReference type="Proteomes" id="UP000005010"/>
    </source>
</evidence>
<dbReference type="GO" id="GO:0000902">
    <property type="term" value="P:cell morphogenesis"/>
    <property type="evidence" value="ECO:0007669"/>
    <property type="project" value="InterPro"/>
</dbReference>
<dbReference type="GO" id="GO:0000917">
    <property type="term" value="P:division septum assembly"/>
    <property type="evidence" value="ECO:0007669"/>
    <property type="project" value="UniProtKB-KW"/>
</dbReference>
<dbReference type="InterPro" id="IPR016098">
    <property type="entry name" value="CAP/MinC_C"/>
</dbReference>
<evidence type="ECO:0000256" key="2">
    <source>
        <dbReference type="ARBA" id="ARBA00022618"/>
    </source>
</evidence>
<dbReference type="InterPro" id="IPR036145">
    <property type="entry name" value="MinC_C_sf"/>
</dbReference>
<dbReference type="AlphaFoldDB" id="I0EM07"/>
<comment type="similarity">
    <text evidence="1">Belongs to the MinC family.</text>
</comment>
<dbReference type="PANTHER" id="PTHR34108">
    <property type="entry name" value="SEPTUM SITE-DETERMINING PROTEIN MINC"/>
    <property type="match status" value="1"/>
</dbReference>
<dbReference type="STRING" id="182217.HCW_03485"/>
<accession>I0EM07</accession>
<proteinExistence type="inferred from homology"/>
<dbReference type="PATRIC" id="fig|182217.3.peg.744"/>
<dbReference type="KEGG" id="hce:HCW_03485"/>
<protein>
    <submittedName>
        <fullName evidence="7">Septum formation inhibitor</fullName>
    </submittedName>
</protein>